<dbReference type="OrthoDB" id="9794206at2"/>
<name>W9H277_9PROT</name>
<reference evidence="1 2" key="1">
    <citation type="submission" date="2013-08" db="EMBL/GenBank/DDBJ databases">
        <title>The genome sequence of Skermanella stibiiresistens.</title>
        <authorList>
            <person name="Zhu W."/>
            <person name="Wang G."/>
        </authorList>
    </citation>
    <scope>NUCLEOTIDE SEQUENCE [LARGE SCALE GENOMIC DNA]</scope>
    <source>
        <strain evidence="1 2">SB22</strain>
    </source>
</reference>
<dbReference type="InterPro" id="IPR007833">
    <property type="entry name" value="Capsule_polysaccharide_synth"/>
</dbReference>
<dbReference type="GO" id="GO:0000271">
    <property type="term" value="P:polysaccharide biosynthetic process"/>
    <property type="evidence" value="ECO:0007669"/>
    <property type="project" value="InterPro"/>
</dbReference>
<keyword evidence="2" id="KW-1185">Reference proteome</keyword>
<protein>
    <submittedName>
        <fullName evidence="1">Capsular polysaccharide biosynthesis protein</fullName>
    </submittedName>
</protein>
<dbReference type="Pfam" id="PF05159">
    <property type="entry name" value="Capsule_synth"/>
    <property type="match status" value="1"/>
</dbReference>
<proteinExistence type="predicted"/>
<dbReference type="GO" id="GO:0015774">
    <property type="term" value="P:polysaccharide transport"/>
    <property type="evidence" value="ECO:0007669"/>
    <property type="project" value="InterPro"/>
</dbReference>
<dbReference type="STRING" id="1385369.N825_10610"/>
<dbReference type="AlphaFoldDB" id="W9H277"/>
<dbReference type="RefSeq" id="WP_051512654.1">
    <property type="nucleotide sequence ID" value="NZ_AVFL01000015.1"/>
</dbReference>
<evidence type="ECO:0000313" key="2">
    <source>
        <dbReference type="Proteomes" id="UP000019486"/>
    </source>
</evidence>
<evidence type="ECO:0000313" key="1">
    <source>
        <dbReference type="EMBL" id="EWY38921.1"/>
    </source>
</evidence>
<organism evidence="1 2">
    <name type="scientific">Skermanella stibiiresistens SB22</name>
    <dbReference type="NCBI Taxonomy" id="1385369"/>
    <lineage>
        <taxon>Bacteria</taxon>
        <taxon>Pseudomonadati</taxon>
        <taxon>Pseudomonadota</taxon>
        <taxon>Alphaproteobacteria</taxon>
        <taxon>Rhodospirillales</taxon>
        <taxon>Azospirillaceae</taxon>
        <taxon>Skermanella</taxon>
    </lineage>
</organism>
<comment type="caution">
    <text evidence="1">The sequence shown here is derived from an EMBL/GenBank/DDBJ whole genome shotgun (WGS) entry which is preliminary data.</text>
</comment>
<accession>W9H277</accession>
<dbReference type="CDD" id="cd16441">
    <property type="entry name" value="beta_Kdo_transferase_KpsS"/>
    <property type="match status" value="1"/>
</dbReference>
<dbReference type="Proteomes" id="UP000019486">
    <property type="component" value="Unassembled WGS sequence"/>
</dbReference>
<dbReference type="EMBL" id="AVFL01000015">
    <property type="protein sequence ID" value="EWY38921.1"/>
    <property type="molecule type" value="Genomic_DNA"/>
</dbReference>
<gene>
    <name evidence="1" type="ORF">N825_10610</name>
</gene>
<dbReference type="PATRIC" id="fig|1385369.3.peg.4107"/>
<sequence length="567" mass="62226">MARGFLFLQGPHGPFFAKLGAKLKADGADVVRVNFSGGDWLDWHGPGTLPYRGTAAGWPAWVAQLARDGGITDLVLYGDCRPLHRAAIDTLKPMGVEIHVLEEGYFRPNWITCEKGGVNGHTLIPKNPDEIIRQADELGWPPANGEQVGATTAMMVRWCLRHYAARWLATPCFPKYRTHRPANSLTEALSWIGRLVKRRPARRKADAQVAALLEQPNPFFLLGLQLDSDAQIRRHSRLTDMAAVLDLTLASFASHAPANATLVVKNHPLDNGLRDYARLTADKAEELGIAERVIFLDGGRLPPLLAKARGLVVVNSTAGLQALHHGCPTLALGDAIYAIPGLVSDTGLDDFWRHPIRPDRRLYRAFRAVVMAHSQHNGGFYTEDGMTLLVPRLAAHLRRGTAIAPPQAIGSGLREAAEMLDELLPLLADLTDATVRHALNETLVARQKSDRIHIEMLRDRALRLSNDLIRASHAEVTADTASASRMAEICGCAAMVRRRLVTFPVMAPSAAGRQIFETVRAETAAAEEITMLHRLLQKLRDDIDPPKALADVPADTRRIRLKVAAGR</sequence>